<dbReference type="SMART" id="SM00448">
    <property type="entry name" value="REC"/>
    <property type="match status" value="1"/>
</dbReference>
<feature type="domain" description="Histidine kinase" evidence="11">
    <location>
        <begin position="946"/>
        <end position="1158"/>
    </location>
</feature>
<dbReference type="PANTHER" id="PTHR43547">
    <property type="entry name" value="TWO-COMPONENT HISTIDINE KINASE"/>
    <property type="match status" value="1"/>
</dbReference>
<dbReference type="InterPro" id="IPR011006">
    <property type="entry name" value="CheY-like_superfamily"/>
</dbReference>
<dbReference type="SUPFAM" id="SSF63829">
    <property type="entry name" value="Calcium-dependent phosphotriesterase"/>
    <property type="match status" value="3"/>
</dbReference>
<keyword evidence="9" id="KW-0812">Transmembrane</keyword>
<organism evidence="13 14">
    <name type="scientific">Wenzhouxiangella sediminis</name>
    <dbReference type="NCBI Taxonomy" id="1792836"/>
    <lineage>
        <taxon>Bacteria</taxon>
        <taxon>Pseudomonadati</taxon>
        <taxon>Pseudomonadota</taxon>
        <taxon>Gammaproteobacteria</taxon>
        <taxon>Chromatiales</taxon>
        <taxon>Wenzhouxiangellaceae</taxon>
        <taxon>Wenzhouxiangella</taxon>
    </lineage>
</organism>
<keyword evidence="5" id="KW-0238">DNA-binding</keyword>
<dbReference type="Gene3D" id="2.130.10.10">
    <property type="entry name" value="YVTN repeat-like/Quinoprotein amine dehydrogenase"/>
    <property type="match status" value="3"/>
</dbReference>
<keyword evidence="9" id="KW-0472">Membrane</keyword>
<dbReference type="GO" id="GO:0043565">
    <property type="term" value="F:sequence-specific DNA binding"/>
    <property type="evidence" value="ECO:0007669"/>
    <property type="project" value="InterPro"/>
</dbReference>
<feature type="domain" description="HTH araC/xylS-type" evidence="10">
    <location>
        <begin position="1366"/>
        <end position="1465"/>
    </location>
</feature>
<dbReference type="PROSITE" id="PS50110">
    <property type="entry name" value="RESPONSE_REGULATORY"/>
    <property type="match status" value="1"/>
</dbReference>
<comment type="caution">
    <text evidence="13">The sequence shown here is derived from an EMBL/GenBank/DDBJ whole genome shotgun (WGS) entry which is preliminary data.</text>
</comment>
<dbReference type="SUPFAM" id="SSF47384">
    <property type="entry name" value="Homodimeric domain of signal transducing histidine kinase"/>
    <property type="match status" value="1"/>
</dbReference>
<evidence type="ECO:0000256" key="8">
    <source>
        <dbReference type="SAM" id="MobiDB-lite"/>
    </source>
</evidence>
<dbReference type="EC" id="2.7.13.3" evidence="2"/>
<dbReference type="InterPro" id="IPR018062">
    <property type="entry name" value="HTH_AraC-typ_CS"/>
</dbReference>
<evidence type="ECO:0000256" key="3">
    <source>
        <dbReference type="ARBA" id="ARBA00022553"/>
    </source>
</evidence>
<dbReference type="PRINTS" id="PR00344">
    <property type="entry name" value="BCTRLSENSOR"/>
</dbReference>
<proteinExistence type="predicted"/>
<gene>
    <name evidence="13" type="ORF">DZC52_11740</name>
</gene>
<dbReference type="CDD" id="cd00075">
    <property type="entry name" value="HATPase"/>
    <property type="match status" value="1"/>
</dbReference>
<dbReference type="SMART" id="SM00387">
    <property type="entry name" value="HATPase_c"/>
    <property type="match status" value="1"/>
</dbReference>
<dbReference type="Pfam" id="PF07495">
    <property type="entry name" value="Y_Y_Y"/>
    <property type="match status" value="1"/>
</dbReference>
<dbReference type="Gene3D" id="1.10.10.60">
    <property type="entry name" value="Homeodomain-like"/>
    <property type="match status" value="1"/>
</dbReference>
<evidence type="ECO:0000259" key="10">
    <source>
        <dbReference type="PROSITE" id="PS01124"/>
    </source>
</evidence>
<dbReference type="EMBL" id="QUZK01000042">
    <property type="protein sequence ID" value="RFF29742.1"/>
    <property type="molecule type" value="Genomic_DNA"/>
</dbReference>
<dbReference type="SUPFAM" id="SSF55874">
    <property type="entry name" value="ATPase domain of HSP90 chaperone/DNA topoisomerase II/histidine kinase"/>
    <property type="match status" value="1"/>
</dbReference>
<evidence type="ECO:0000259" key="12">
    <source>
        <dbReference type="PROSITE" id="PS50110"/>
    </source>
</evidence>
<dbReference type="Gene3D" id="1.10.287.130">
    <property type="match status" value="1"/>
</dbReference>
<evidence type="ECO:0000256" key="2">
    <source>
        <dbReference type="ARBA" id="ARBA00012438"/>
    </source>
</evidence>
<evidence type="ECO:0000313" key="14">
    <source>
        <dbReference type="Proteomes" id="UP000260351"/>
    </source>
</evidence>
<dbReference type="CDD" id="cd17574">
    <property type="entry name" value="REC_OmpR"/>
    <property type="match status" value="1"/>
</dbReference>
<dbReference type="Gene3D" id="3.30.565.10">
    <property type="entry name" value="Histidine kinase-like ATPase, C-terminal domain"/>
    <property type="match status" value="1"/>
</dbReference>
<reference evidence="13 14" key="1">
    <citation type="submission" date="2018-08" db="EMBL/GenBank/DDBJ databases">
        <title>Wenzhouxiangella salilacus sp. nov., a novel bacterium isolated from a saline lake in Xinjiang Province, China.</title>
        <authorList>
            <person name="Han S."/>
        </authorList>
    </citation>
    <scope>NUCLEOTIDE SEQUENCE [LARGE SCALE GENOMIC DNA]</scope>
    <source>
        <strain evidence="13 14">XDB06</strain>
    </source>
</reference>
<dbReference type="SMART" id="SM00388">
    <property type="entry name" value="HisKA"/>
    <property type="match status" value="1"/>
</dbReference>
<feature type="region of interest" description="Disordered" evidence="8">
    <location>
        <begin position="1"/>
        <end position="22"/>
    </location>
</feature>
<dbReference type="OrthoDB" id="176203at2"/>
<evidence type="ECO:0000256" key="6">
    <source>
        <dbReference type="ARBA" id="ARBA00023163"/>
    </source>
</evidence>
<dbReference type="PANTHER" id="PTHR43547:SF2">
    <property type="entry name" value="HYBRID SIGNAL TRANSDUCTION HISTIDINE KINASE C"/>
    <property type="match status" value="1"/>
</dbReference>
<dbReference type="InterPro" id="IPR005467">
    <property type="entry name" value="His_kinase_dom"/>
</dbReference>
<dbReference type="InterPro" id="IPR003594">
    <property type="entry name" value="HATPase_dom"/>
</dbReference>
<evidence type="ECO:0000256" key="1">
    <source>
        <dbReference type="ARBA" id="ARBA00000085"/>
    </source>
</evidence>
<feature type="transmembrane region" description="Helical" evidence="9">
    <location>
        <begin position="877"/>
        <end position="900"/>
    </location>
</feature>
<keyword evidence="3 7" id="KW-0597">Phosphoprotein</keyword>
<dbReference type="SUPFAM" id="SSF46689">
    <property type="entry name" value="Homeodomain-like"/>
    <property type="match status" value="1"/>
</dbReference>
<evidence type="ECO:0000256" key="5">
    <source>
        <dbReference type="ARBA" id="ARBA00023125"/>
    </source>
</evidence>
<dbReference type="InterPro" id="IPR013783">
    <property type="entry name" value="Ig-like_fold"/>
</dbReference>
<evidence type="ECO:0000313" key="13">
    <source>
        <dbReference type="EMBL" id="RFF29742.1"/>
    </source>
</evidence>
<dbReference type="Pfam" id="PF00512">
    <property type="entry name" value="HisKA"/>
    <property type="match status" value="1"/>
</dbReference>
<feature type="modified residue" description="4-aspartylphosphate" evidence="7">
    <location>
        <position position="1254"/>
    </location>
</feature>
<name>A0A3E1K6V4_9GAMM</name>
<dbReference type="Pfam" id="PF02518">
    <property type="entry name" value="HATPase_c"/>
    <property type="match status" value="1"/>
</dbReference>
<dbReference type="InterPro" id="IPR018060">
    <property type="entry name" value="HTH_AraC"/>
</dbReference>
<dbReference type="InterPro" id="IPR009057">
    <property type="entry name" value="Homeodomain-like_sf"/>
</dbReference>
<dbReference type="CDD" id="cd00082">
    <property type="entry name" value="HisKA"/>
    <property type="match status" value="1"/>
</dbReference>
<evidence type="ECO:0000259" key="11">
    <source>
        <dbReference type="PROSITE" id="PS50109"/>
    </source>
</evidence>
<protein>
    <recommendedName>
        <fullName evidence="2">histidine kinase</fullName>
        <ecNumber evidence="2">2.7.13.3</ecNumber>
    </recommendedName>
</protein>
<sequence length="1470" mass="163183">MNSAGQGGQDRPDPGRTPEQGIGWKGLADLNLRKFLGAAILLALLVSIEAGAYPEVRFEHLSLEHGLAQSAVQDMVSDELGYMWFGTQFGLSRYDGYGFRNFRHDPDDPTTLSNSRIQSLLRCHDGSLWIGTRSGLNRLDPETLRIERIPLSGRSPTGQDREQPQVRAMAEDAAGDLVVQTVRDVLHYDRSSNRLRPVPFDGSVPERSSGIPISDEQGRVWLYNTHGLWRFEAEAPRLRRVLVNPIGEQEVRQHSIVLMPSGELALAGQDGVVLFDPDEEAVVGRLRPSEHGHEDDWVPALAADPNGSLWLLTRESLVQADPASGEWRSWMRRWHPEQAASQLEYQIEIAHDWQGYIWIGLPEGIGLYHPDDDSFRVLRHDASRPSSLNASPWSAVYDVYVDHFGTVWVGGGLGGLSRFAPQSARFEHVIDSSSSEYFGVDNVVRAVLETESDGRRFLWTGLSVSGIRVWERRDGAYSRIAATLHTLASPERILPDNAVWELKPNPLTGDVWAGTSEGFAVVSGGEFTVIARHGFDIDGDQPRIKAMVFSQDGRTLWAAGSRKLMTFGVAADGGDIQLLDVLSIAPPGDDELEHAIFDMIRLRSGELLVGTRRGIVLWDPADGSLVRNHPAGRPGEHPRNFIFGLAQTEDGRLWLGSEQGGLAHGNLLEGRFMDWHWHDRNNGLPDNTVYAILPTRAGRLWLSSNRGLIRFNPATGISRHFTLGDGLQALEFNNTVATIGASGLFYFGGIKGVNAFRPAEIELHPDPPRVYLQRAELDREPVPIDAAEKVSVTTPHDRNSLEVAFVGLHFSEPSRNRYAYRLVGIDNEWVTTDSVRPVRYPDLPPGDYRFVVKAANSDGVWSEARDLLTLRVASPPWLSAWAFSLYVAVVAMLISGFLLAERKRRRRLEQVVATRTRELREQKDLVDRQAGELEEVLNTRTTLFANISHEFRTPLTLIEASIDRLSRNPKDAGAIISARRYLRRLLRLVDQLLNLSRLQSTREQPAPDPWSIDQVVVMTVDAFRPLADQRGIGLETSVDGRWLTQCHQADVERILLNLIGNALKYCPTGSKVCVAVGDGGGGVLIAVSDDGPGIADGQKDLIFERFSRMPAHEHGRIEGAGIGLTLVREAARANGGSVEVSSDPGQGAEFRVRLPAWRGHMEGAPVDQLAGQRLELELESLEPEIPGAPTTGEVRTGDAGSGRFGTALVAEDNRDLRQHLAEALAGDWQVLAASDGAEALRLARERLPDVVVSDIMMPGMDGLEMLKRLREDVRTSHLPVLLLTARQDEATRLQGFSLSADDFLAKPFNPAELRLRLRRMADIRARVQARLWRQMDTSGRTAERANPSDEHDDLPDLSERDAQLLARVRNWLEANFEDPDAGVAELAEFVAMEQRTLQRKLKALTGRSPAAHLQNYRLERARRLLAETGRAVQDIAFSCGFSSPQYFSRAFTQQEGLSPSKWRRREQGSG</sequence>
<dbReference type="InterPro" id="IPR036890">
    <property type="entry name" value="HATPase_C_sf"/>
</dbReference>
<dbReference type="InterPro" id="IPR036097">
    <property type="entry name" value="HisK_dim/P_sf"/>
</dbReference>
<keyword evidence="14" id="KW-1185">Reference proteome</keyword>
<dbReference type="Gene3D" id="3.40.50.2300">
    <property type="match status" value="1"/>
</dbReference>
<feature type="region of interest" description="Disordered" evidence="8">
    <location>
        <begin position="1337"/>
        <end position="1356"/>
    </location>
</feature>
<accession>A0A3E1K6V4</accession>
<evidence type="ECO:0000256" key="9">
    <source>
        <dbReference type="SAM" id="Phobius"/>
    </source>
</evidence>
<dbReference type="InterPro" id="IPR011123">
    <property type="entry name" value="Y_Y_Y"/>
</dbReference>
<dbReference type="Pfam" id="PF00072">
    <property type="entry name" value="Response_reg"/>
    <property type="match status" value="1"/>
</dbReference>
<comment type="catalytic activity">
    <reaction evidence="1">
        <text>ATP + protein L-histidine = ADP + protein N-phospho-L-histidine.</text>
        <dbReference type="EC" id="2.7.13.3"/>
    </reaction>
</comment>
<dbReference type="SUPFAM" id="SSF52172">
    <property type="entry name" value="CheY-like"/>
    <property type="match status" value="1"/>
</dbReference>
<dbReference type="GO" id="GO:0000155">
    <property type="term" value="F:phosphorelay sensor kinase activity"/>
    <property type="evidence" value="ECO:0007669"/>
    <property type="project" value="InterPro"/>
</dbReference>
<keyword evidence="9" id="KW-1133">Transmembrane helix</keyword>
<keyword evidence="4" id="KW-0805">Transcription regulation</keyword>
<feature type="domain" description="Response regulatory" evidence="12">
    <location>
        <begin position="1206"/>
        <end position="1321"/>
    </location>
</feature>
<dbReference type="Gene3D" id="2.60.40.10">
    <property type="entry name" value="Immunoglobulins"/>
    <property type="match status" value="1"/>
</dbReference>
<dbReference type="InterPro" id="IPR004358">
    <property type="entry name" value="Sig_transdc_His_kin-like_C"/>
</dbReference>
<evidence type="ECO:0000256" key="7">
    <source>
        <dbReference type="PROSITE-ProRule" id="PRU00169"/>
    </source>
</evidence>
<dbReference type="Pfam" id="PF12833">
    <property type="entry name" value="HTH_18"/>
    <property type="match status" value="1"/>
</dbReference>
<dbReference type="GO" id="GO:0003700">
    <property type="term" value="F:DNA-binding transcription factor activity"/>
    <property type="evidence" value="ECO:0007669"/>
    <property type="project" value="InterPro"/>
</dbReference>
<dbReference type="InterPro" id="IPR015943">
    <property type="entry name" value="WD40/YVTN_repeat-like_dom_sf"/>
</dbReference>
<dbReference type="PROSITE" id="PS50109">
    <property type="entry name" value="HIS_KIN"/>
    <property type="match status" value="1"/>
</dbReference>
<dbReference type="InterPro" id="IPR003661">
    <property type="entry name" value="HisK_dim/P_dom"/>
</dbReference>
<dbReference type="InterPro" id="IPR001789">
    <property type="entry name" value="Sig_transdc_resp-reg_receiver"/>
</dbReference>
<keyword evidence="6" id="KW-0804">Transcription</keyword>
<dbReference type="InterPro" id="IPR011110">
    <property type="entry name" value="Reg_prop"/>
</dbReference>
<dbReference type="PROSITE" id="PS00041">
    <property type="entry name" value="HTH_ARAC_FAMILY_1"/>
    <property type="match status" value="1"/>
</dbReference>
<dbReference type="SMART" id="SM00342">
    <property type="entry name" value="HTH_ARAC"/>
    <property type="match status" value="1"/>
</dbReference>
<evidence type="ECO:0000256" key="4">
    <source>
        <dbReference type="ARBA" id="ARBA00023015"/>
    </source>
</evidence>
<dbReference type="Pfam" id="PF07494">
    <property type="entry name" value="Reg_prop"/>
    <property type="match status" value="1"/>
</dbReference>
<dbReference type="PROSITE" id="PS01124">
    <property type="entry name" value="HTH_ARAC_FAMILY_2"/>
    <property type="match status" value="1"/>
</dbReference>
<dbReference type="Proteomes" id="UP000260351">
    <property type="component" value="Unassembled WGS sequence"/>
</dbReference>